<protein>
    <submittedName>
        <fullName evidence="2">Uncharacterized protein</fullName>
    </submittedName>
</protein>
<gene>
    <name evidence="2" type="ORF">D7322_23645</name>
</gene>
<proteinExistence type="predicted"/>
<accession>A0A420VS72</accession>
<reference evidence="2 3" key="1">
    <citation type="submission" date="2018-10" db="EMBL/GenBank/DDBJ databases">
        <title>Sphingobacterium sp. M05W1-28.</title>
        <authorList>
            <person name="Cai H."/>
        </authorList>
    </citation>
    <scope>NUCLEOTIDE SEQUENCE [LARGE SCALE GENOMIC DNA]</scope>
    <source>
        <strain evidence="2 3">M05W1-28</strain>
    </source>
</reference>
<dbReference type="AlphaFoldDB" id="A0A420VS72"/>
<organism evidence="2 3">
    <name type="scientific">Sphingobacterium puteale</name>
    <dbReference type="NCBI Taxonomy" id="2420510"/>
    <lineage>
        <taxon>Bacteria</taxon>
        <taxon>Pseudomonadati</taxon>
        <taxon>Bacteroidota</taxon>
        <taxon>Sphingobacteriia</taxon>
        <taxon>Sphingobacteriales</taxon>
        <taxon>Sphingobacteriaceae</taxon>
        <taxon>Sphingobacterium</taxon>
    </lineage>
</organism>
<evidence type="ECO:0000313" key="3">
    <source>
        <dbReference type="Proteomes" id="UP000282423"/>
    </source>
</evidence>
<feature type="transmembrane region" description="Helical" evidence="1">
    <location>
        <begin position="12"/>
        <end position="34"/>
    </location>
</feature>
<keyword evidence="1" id="KW-0812">Transmembrane</keyword>
<feature type="transmembrane region" description="Helical" evidence="1">
    <location>
        <begin position="46"/>
        <end position="72"/>
    </location>
</feature>
<keyword evidence="1" id="KW-0472">Membrane</keyword>
<sequence>MELFVFLMGRSYIFKHWLSTILIAAIVLPVYGGLEDHAVLDVLWLVPYFLIGGALFSLPTLSTTLFALFLLARYKVNIKWLKPILISLTVIGICSTCYILSKTMALELVLSYCVIAVICGLVFQVEKK</sequence>
<keyword evidence="1" id="KW-1133">Transmembrane helix</keyword>
<comment type="caution">
    <text evidence="2">The sequence shown here is derived from an EMBL/GenBank/DDBJ whole genome shotgun (WGS) entry which is preliminary data.</text>
</comment>
<evidence type="ECO:0000256" key="1">
    <source>
        <dbReference type="SAM" id="Phobius"/>
    </source>
</evidence>
<feature type="transmembrane region" description="Helical" evidence="1">
    <location>
        <begin position="107"/>
        <end position="125"/>
    </location>
</feature>
<keyword evidence="3" id="KW-1185">Reference proteome</keyword>
<evidence type="ECO:0000313" key="2">
    <source>
        <dbReference type="EMBL" id="RKO69228.1"/>
    </source>
</evidence>
<dbReference type="EMBL" id="RBWS01000022">
    <property type="protein sequence ID" value="RKO69228.1"/>
    <property type="molecule type" value="Genomic_DNA"/>
</dbReference>
<feature type="transmembrane region" description="Helical" evidence="1">
    <location>
        <begin position="84"/>
        <end position="101"/>
    </location>
</feature>
<name>A0A420VS72_9SPHI</name>
<dbReference type="Proteomes" id="UP000282423">
    <property type="component" value="Unassembled WGS sequence"/>
</dbReference>